<name>A0A6L5XHX8_9BACT</name>
<accession>A0A6L5XHX8</accession>
<gene>
    <name evidence="1" type="ORF">FYJ44_01715</name>
</gene>
<dbReference type="RefSeq" id="WP_154508539.1">
    <property type="nucleotide sequence ID" value="NZ_JAXELC010000055.1"/>
</dbReference>
<dbReference type="AlphaFoldDB" id="A0A6L5XHX8"/>
<sequence length="221" mass="24831">MSMTTNDFFKQLPKIYPDIDLGLSDVRLAVCRHLYENAAKGTSPYYLGRLHDRESELGPVNYFPLAMKAPEVISLVGDDDLRASNQVQVGEVLAMNDKDWTIVANDCWMLGGIHNEKEYILLGSGGITDEKLQQFLCDMVKSDNEHHPLSVTGREILGLGMFGYHVSRKPADSHIFFTCKNTQYAAVAHCSGYHATIVQIEEELKVGRDKQLQVILSRLWA</sequence>
<protein>
    <submittedName>
        <fullName evidence="1">Uncharacterized protein</fullName>
    </submittedName>
</protein>
<comment type="caution">
    <text evidence="1">The sequence shown here is derived from an EMBL/GenBank/DDBJ whole genome shotgun (WGS) entry which is preliminary data.</text>
</comment>
<evidence type="ECO:0000313" key="2">
    <source>
        <dbReference type="Proteomes" id="UP000477488"/>
    </source>
</evidence>
<evidence type="ECO:0000313" key="1">
    <source>
        <dbReference type="EMBL" id="MSS26780.1"/>
    </source>
</evidence>
<keyword evidence="2" id="KW-1185">Reference proteome</keyword>
<organism evidence="1 2">
    <name type="scientific">Desulfovibrio porci</name>
    <dbReference type="NCBI Taxonomy" id="2605782"/>
    <lineage>
        <taxon>Bacteria</taxon>
        <taxon>Pseudomonadati</taxon>
        <taxon>Thermodesulfobacteriota</taxon>
        <taxon>Desulfovibrionia</taxon>
        <taxon>Desulfovibrionales</taxon>
        <taxon>Desulfovibrionaceae</taxon>
        <taxon>Desulfovibrio</taxon>
    </lineage>
</organism>
<dbReference type="EMBL" id="VUMH01000001">
    <property type="protein sequence ID" value="MSS26780.1"/>
    <property type="molecule type" value="Genomic_DNA"/>
</dbReference>
<dbReference type="Proteomes" id="UP000477488">
    <property type="component" value="Unassembled WGS sequence"/>
</dbReference>
<reference evidence="1 2" key="1">
    <citation type="submission" date="2019-09" db="EMBL/GenBank/DDBJ databases">
        <title>In-depth cultivation of the pig gut microbiome towards novel bacterial diversity and tailored functional studies.</title>
        <authorList>
            <person name="Wylensek D."/>
            <person name="Hitch T.C.A."/>
            <person name="Clavel T."/>
        </authorList>
    </citation>
    <scope>NUCLEOTIDE SEQUENCE [LARGE SCALE GENOMIC DNA]</scope>
    <source>
        <strain evidence="1 2">PG-178-WT-4</strain>
    </source>
</reference>
<proteinExistence type="predicted"/>